<evidence type="ECO:0000313" key="4">
    <source>
        <dbReference type="Proteomes" id="UP000325811"/>
    </source>
</evidence>
<dbReference type="SUPFAM" id="SSF141868">
    <property type="entry name" value="EAL domain-like"/>
    <property type="match status" value="1"/>
</dbReference>
<evidence type="ECO:0000259" key="2">
    <source>
        <dbReference type="PROSITE" id="PS50887"/>
    </source>
</evidence>
<dbReference type="CDD" id="cd01949">
    <property type="entry name" value="GGDEF"/>
    <property type="match status" value="1"/>
</dbReference>
<dbReference type="AlphaFoldDB" id="A0A5Q4YWN3"/>
<protein>
    <submittedName>
        <fullName evidence="3">Diguanylate cyclase (GGDEF) domain-containing protein</fullName>
    </submittedName>
</protein>
<dbReference type="RefSeq" id="WP_007177941.1">
    <property type="nucleotide sequence ID" value="NZ_LR699554.1"/>
</dbReference>
<dbReference type="CDD" id="cd01948">
    <property type="entry name" value="EAL"/>
    <property type="match status" value="1"/>
</dbReference>
<name>A0A5Q4YWN3_9BURK</name>
<dbReference type="InterPro" id="IPR052155">
    <property type="entry name" value="Biofilm_reg_signaling"/>
</dbReference>
<gene>
    <name evidence="3" type="ORF">PDMSB3_2593</name>
</gene>
<dbReference type="SMART" id="SM00052">
    <property type="entry name" value="EAL"/>
    <property type="match status" value="1"/>
</dbReference>
<dbReference type="PANTHER" id="PTHR44757">
    <property type="entry name" value="DIGUANYLATE CYCLASE DGCP"/>
    <property type="match status" value="1"/>
</dbReference>
<dbReference type="InterPro" id="IPR029787">
    <property type="entry name" value="Nucleotide_cyclase"/>
</dbReference>
<dbReference type="InterPro" id="IPR043128">
    <property type="entry name" value="Rev_trsase/Diguanyl_cyclase"/>
</dbReference>
<reference evidence="3 4" key="1">
    <citation type="submission" date="2019-08" db="EMBL/GenBank/DDBJ databases">
        <authorList>
            <person name="Herpell B J."/>
        </authorList>
    </citation>
    <scope>NUCLEOTIDE SEQUENCE [LARGE SCALE GENOMIC DNA]</scope>
    <source>
        <strain evidence="4">Msb3</strain>
    </source>
</reference>
<dbReference type="SUPFAM" id="SSF55073">
    <property type="entry name" value="Nucleotide cyclase"/>
    <property type="match status" value="1"/>
</dbReference>
<sequence length="485" mass="52283">MIDPATVARMKASAQDSVSCLPHEEAALPVRYSSNTVRPNAIHHSGYALVLDSLTRLHNRVYIAECLQQLLKSPRAARIAVLSVNLDGVGRINDIGGYDLGDSVLRDAASRLAGLIGQHGLLGRIGGEGFIIVVDDHGNPLAPGAFARRIFDLFTAPFEVAGAEYYVSVSIGIALSVHEPRDASALIRDAGSAMRHAKQYGRGRAQFFTKDMQCQLQRRFRIEALLRHARAAGELKLVYQPIVDSASGETVGAEALLRWSNSELGDVAPAEFIPVAEEGGLMESIGDWVLEQACAQAGQWRWSFAPHVAVSVNISPLQFNEHLVRHVAACLERSGLDASALQLEITERVLMPDDPAVSATVTALAELGVKLSIDDFGTGYASLSYLKRFALHNLKIDRSFIQGLPHDRESVAITHAVVTMAHALGMTATAEGVETREQATVLFEMGCDMLQGHLFSHPASPADFADALSDADLGNKWCAVPQSNP</sequence>
<dbReference type="NCBIfam" id="TIGR00254">
    <property type="entry name" value="GGDEF"/>
    <property type="match status" value="1"/>
</dbReference>
<dbReference type="InterPro" id="IPR001633">
    <property type="entry name" value="EAL_dom"/>
</dbReference>
<evidence type="ECO:0000259" key="1">
    <source>
        <dbReference type="PROSITE" id="PS50883"/>
    </source>
</evidence>
<dbReference type="Pfam" id="PF00990">
    <property type="entry name" value="GGDEF"/>
    <property type="match status" value="1"/>
</dbReference>
<accession>A0A5Q4YWN3</accession>
<dbReference type="Pfam" id="PF00563">
    <property type="entry name" value="EAL"/>
    <property type="match status" value="1"/>
</dbReference>
<dbReference type="Gene3D" id="3.30.70.270">
    <property type="match status" value="1"/>
</dbReference>
<dbReference type="SMART" id="SM00267">
    <property type="entry name" value="GGDEF"/>
    <property type="match status" value="1"/>
</dbReference>
<organism evidence="3 4">
    <name type="scientific">Paraburkholderia dioscoreae</name>
    <dbReference type="NCBI Taxonomy" id="2604047"/>
    <lineage>
        <taxon>Bacteria</taxon>
        <taxon>Pseudomonadati</taxon>
        <taxon>Pseudomonadota</taxon>
        <taxon>Betaproteobacteria</taxon>
        <taxon>Burkholderiales</taxon>
        <taxon>Burkholderiaceae</taxon>
        <taxon>Paraburkholderia</taxon>
    </lineage>
</organism>
<feature type="domain" description="GGDEF" evidence="2">
    <location>
        <begin position="77"/>
        <end position="210"/>
    </location>
</feature>
<dbReference type="PROSITE" id="PS50883">
    <property type="entry name" value="EAL"/>
    <property type="match status" value="1"/>
</dbReference>
<dbReference type="Proteomes" id="UP000325811">
    <property type="component" value="Chromosome II"/>
</dbReference>
<dbReference type="PROSITE" id="PS50887">
    <property type="entry name" value="GGDEF"/>
    <property type="match status" value="1"/>
</dbReference>
<dbReference type="InterPro" id="IPR000160">
    <property type="entry name" value="GGDEF_dom"/>
</dbReference>
<dbReference type="EMBL" id="LR699554">
    <property type="protein sequence ID" value="VVD33877.1"/>
    <property type="molecule type" value="Genomic_DNA"/>
</dbReference>
<feature type="domain" description="EAL" evidence="1">
    <location>
        <begin position="219"/>
        <end position="472"/>
    </location>
</feature>
<dbReference type="InterPro" id="IPR035919">
    <property type="entry name" value="EAL_sf"/>
</dbReference>
<dbReference type="KEGG" id="pdio:PDMSB3_2593.1"/>
<keyword evidence="4" id="KW-1185">Reference proteome</keyword>
<dbReference type="Gene3D" id="3.20.20.450">
    <property type="entry name" value="EAL domain"/>
    <property type="match status" value="1"/>
</dbReference>
<dbReference type="PANTHER" id="PTHR44757:SF2">
    <property type="entry name" value="BIOFILM ARCHITECTURE MAINTENANCE PROTEIN MBAA"/>
    <property type="match status" value="1"/>
</dbReference>
<proteinExistence type="predicted"/>
<evidence type="ECO:0000313" key="3">
    <source>
        <dbReference type="EMBL" id="VVD33877.1"/>
    </source>
</evidence>